<evidence type="ECO:0000313" key="8">
    <source>
        <dbReference type="Proteomes" id="UP000214566"/>
    </source>
</evidence>
<evidence type="ECO:0000259" key="6">
    <source>
        <dbReference type="PROSITE" id="PS50931"/>
    </source>
</evidence>
<proteinExistence type="inferred from homology"/>
<dbReference type="EMBL" id="FLMQ01000045">
    <property type="protein sequence ID" value="SBP86975.1"/>
    <property type="molecule type" value="Genomic_DNA"/>
</dbReference>
<evidence type="ECO:0000256" key="2">
    <source>
        <dbReference type="ARBA" id="ARBA00023015"/>
    </source>
</evidence>
<keyword evidence="8" id="KW-1185">Reference proteome</keyword>
<gene>
    <name evidence="7" type="ORF">THIARS_50223</name>
</gene>
<feature type="region of interest" description="Disordered" evidence="5">
    <location>
        <begin position="78"/>
        <end position="123"/>
    </location>
</feature>
<dbReference type="SUPFAM" id="SSF46785">
    <property type="entry name" value="Winged helix' DNA-binding domain"/>
    <property type="match status" value="1"/>
</dbReference>
<dbReference type="GO" id="GO:0003677">
    <property type="term" value="F:DNA binding"/>
    <property type="evidence" value="ECO:0007669"/>
    <property type="project" value="UniProtKB-KW"/>
</dbReference>
<sequence>MNLRQLEYFVQVVKAGSINKAAGELAASQSALSRQVRLLEESLSTTLLKRSLRGTHLTAEGGALASLRNDDSRARCRIQAQSTRRRSIATSDDGDRPEPTPGACWYNRKQRDPTRSTAGIESP</sequence>
<dbReference type="Proteomes" id="UP000214566">
    <property type="component" value="Unassembled WGS sequence"/>
</dbReference>
<protein>
    <recommendedName>
        <fullName evidence="6">HTH lysR-type domain-containing protein</fullName>
    </recommendedName>
</protein>
<evidence type="ECO:0000256" key="1">
    <source>
        <dbReference type="ARBA" id="ARBA00009437"/>
    </source>
</evidence>
<dbReference type="PANTHER" id="PTHR30346:SF17">
    <property type="entry name" value="LYSR FAMILY TRANSCRIPTIONAL REGULATOR"/>
    <property type="match status" value="1"/>
</dbReference>
<reference evidence="7 8" key="1">
    <citation type="submission" date="2016-06" db="EMBL/GenBank/DDBJ databases">
        <authorList>
            <person name="Kjaerup R.B."/>
            <person name="Dalgaard T.S."/>
            <person name="Juul-Madsen H.R."/>
        </authorList>
    </citation>
    <scope>NUCLEOTIDE SEQUENCE [LARGE SCALE GENOMIC DNA]</scope>
    <source>
        <strain evidence="7 8">DSM 16361</strain>
    </source>
</reference>
<dbReference type="InterPro" id="IPR036388">
    <property type="entry name" value="WH-like_DNA-bd_sf"/>
</dbReference>
<dbReference type="GO" id="GO:0032993">
    <property type="term" value="C:protein-DNA complex"/>
    <property type="evidence" value="ECO:0007669"/>
    <property type="project" value="TreeGrafter"/>
</dbReference>
<feature type="domain" description="HTH lysR-type" evidence="6">
    <location>
        <begin position="1"/>
        <end position="58"/>
    </location>
</feature>
<name>A0A238D164_THIDL</name>
<dbReference type="RefSeq" id="WP_094159379.1">
    <property type="nucleotide sequence ID" value="NZ_LT592170.1"/>
</dbReference>
<dbReference type="PANTHER" id="PTHR30346">
    <property type="entry name" value="TRANSCRIPTIONAL DUAL REGULATOR HCAR-RELATED"/>
    <property type="match status" value="1"/>
</dbReference>
<evidence type="ECO:0000256" key="5">
    <source>
        <dbReference type="SAM" id="MobiDB-lite"/>
    </source>
</evidence>
<comment type="similarity">
    <text evidence="1">Belongs to the LysR transcriptional regulatory family.</text>
</comment>
<dbReference type="PROSITE" id="PS50931">
    <property type="entry name" value="HTH_LYSR"/>
    <property type="match status" value="1"/>
</dbReference>
<dbReference type="InterPro" id="IPR036390">
    <property type="entry name" value="WH_DNA-bd_sf"/>
</dbReference>
<evidence type="ECO:0000256" key="4">
    <source>
        <dbReference type="ARBA" id="ARBA00023163"/>
    </source>
</evidence>
<dbReference type="OrthoDB" id="8587114at2"/>
<dbReference type="AlphaFoldDB" id="A0A238D164"/>
<dbReference type="FunFam" id="1.10.10.10:FF:000001">
    <property type="entry name" value="LysR family transcriptional regulator"/>
    <property type="match status" value="1"/>
</dbReference>
<dbReference type="GO" id="GO:0003700">
    <property type="term" value="F:DNA-binding transcription factor activity"/>
    <property type="evidence" value="ECO:0007669"/>
    <property type="project" value="InterPro"/>
</dbReference>
<dbReference type="InterPro" id="IPR000847">
    <property type="entry name" value="LysR_HTH_N"/>
</dbReference>
<keyword evidence="3" id="KW-0238">DNA-binding</keyword>
<dbReference type="Gene3D" id="1.10.10.10">
    <property type="entry name" value="Winged helix-like DNA-binding domain superfamily/Winged helix DNA-binding domain"/>
    <property type="match status" value="1"/>
</dbReference>
<dbReference type="Pfam" id="PF00126">
    <property type="entry name" value="HTH_1"/>
    <property type="match status" value="1"/>
</dbReference>
<evidence type="ECO:0000256" key="3">
    <source>
        <dbReference type="ARBA" id="ARBA00023125"/>
    </source>
</evidence>
<dbReference type="PRINTS" id="PR00039">
    <property type="entry name" value="HTHLYSR"/>
</dbReference>
<organism evidence="7 8">
    <name type="scientific">Thiomonas delicata</name>
    <name type="common">Thiomonas cuprina</name>
    <dbReference type="NCBI Taxonomy" id="364030"/>
    <lineage>
        <taxon>Bacteria</taxon>
        <taxon>Pseudomonadati</taxon>
        <taxon>Pseudomonadota</taxon>
        <taxon>Betaproteobacteria</taxon>
        <taxon>Burkholderiales</taxon>
        <taxon>Thiomonas</taxon>
    </lineage>
</organism>
<evidence type="ECO:0000313" key="7">
    <source>
        <dbReference type="EMBL" id="SBP86975.1"/>
    </source>
</evidence>
<keyword evidence="4" id="KW-0804">Transcription</keyword>
<keyword evidence="2" id="KW-0805">Transcription regulation</keyword>
<accession>A0A238D164</accession>